<feature type="region of interest" description="Disordered" evidence="1">
    <location>
        <begin position="1"/>
        <end position="43"/>
    </location>
</feature>
<protein>
    <submittedName>
        <fullName evidence="3">Uncharacterized protein</fullName>
    </submittedName>
</protein>
<dbReference type="EMBL" id="KZ851848">
    <property type="protein sequence ID" value="RDK45042.1"/>
    <property type="molecule type" value="Genomic_DNA"/>
</dbReference>
<feature type="transmembrane region" description="Helical" evidence="2">
    <location>
        <begin position="49"/>
        <end position="71"/>
    </location>
</feature>
<organism evidence="3 4">
    <name type="scientific">Aspergillus phoenicis ATCC 13157</name>
    <dbReference type="NCBI Taxonomy" id="1353007"/>
    <lineage>
        <taxon>Eukaryota</taxon>
        <taxon>Fungi</taxon>
        <taxon>Dikarya</taxon>
        <taxon>Ascomycota</taxon>
        <taxon>Pezizomycotina</taxon>
        <taxon>Eurotiomycetes</taxon>
        <taxon>Eurotiomycetidae</taxon>
        <taxon>Eurotiales</taxon>
        <taxon>Aspergillaceae</taxon>
        <taxon>Aspergillus</taxon>
    </lineage>
</organism>
<keyword evidence="2" id="KW-0472">Membrane</keyword>
<proteinExistence type="predicted"/>
<evidence type="ECO:0000256" key="1">
    <source>
        <dbReference type="SAM" id="MobiDB-lite"/>
    </source>
</evidence>
<evidence type="ECO:0000256" key="2">
    <source>
        <dbReference type="SAM" id="Phobius"/>
    </source>
</evidence>
<dbReference type="AlphaFoldDB" id="A0A370PSA2"/>
<dbReference type="Proteomes" id="UP000254937">
    <property type="component" value="Unassembled WGS sequence"/>
</dbReference>
<keyword evidence="4" id="KW-1185">Reference proteome</keyword>
<accession>A0A370PSA2</accession>
<sequence>MAPAESGKRQWLPRAADQSITTKSTSRSSPHLPQCSSNPRSLDRGSCFYLYYLFSIPYIACTVCVYSVIFVRPYRNLSSLSCGTDPVLSPLIPVATPLQFTIA</sequence>
<feature type="compositionally biased region" description="Polar residues" evidence="1">
    <location>
        <begin position="18"/>
        <end position="40"/>
    </location>
</feature>
<gene>
    <name evidence="3" type="ORF">M752DRAFT_131514</name>
</gene>
<evidence type="ECO:0000313" key="4">
    <source>
        <dbReference type="Proteomes" id="UP000254937"/>
    </source>
</evidence>
<evidence type="ECO:0000313" key="3">
    <source>
        <dbReference type="EMBL" id="RDK45042.1"/>
    </source>
</evidence>
<name>A0A370PSA2_ASPPH</name>
<keyword evidence="2" id="KW-0812">Transmembrane</keyword>
<keyword evidence="2" id="KW-1133">Transmembrane helix</keyword>
<reference evidence="3 4" key="1">
    <citation type="submission" date="2018-07" db="EMBL/GenBank/DDBJ databases">
        <title>Section-level genome sequencing of Aspergillus section Nigri to investigate inter- and intra-species variation.</title>
        <authorList>
            <consortium name="DOE Joint Genome Institute"/>
            <person name="Vesth T.C."/>
            <person name="Nybo J.L."/>
            <person name="Theobald S."/>
            <person name="Frisvad J.C."/>
            <person name="Larsen T.O."/>
            <person name="Nielsen K.F."/>
            <person name="Hoof J.B."/>
            <person name="Brandl J."/>
            <person name="Salamov A."/>
            <person name="Riley R."/>
            <person name="Gladden J.M."/>
            <person name="Phatale P."/>
            <person name="Nielsen M.T."/>
            <person name="Lyhne E.K."/>
            <person name="Kogle M.E."/>
            <person name="Strasser K."/>
            <person name="McDonnell E."/>
            <person name="Barry K."/>
            <person name="Clum A."/>
            <person name="Chen C."/>
            <person name="Nolan M."/>
            <person name="Sandor L."/>
            <person name="Kuo A."/>
            <person name="Lipzen A."/>
            <person name="Hainaut M."/>
            <person name="Drula E."/>
            <person name="Tsang A."/>
            <person name="Magnuson J.K."/>
            <person name="Henrissat B."/>
            <person name="Wiebenga A."/>
            <person name="Simmons B.A."/>
            <person name="Makela M.R."/>
            <person name="De vries R.P."/>
            <person name="Grigoriev I.V."/>
            <person name="Mortensen U.H."/>
            <person name="Baker S.E."/>
            <person name="Andersen M.R."/>
        </authorList>
    </citation>
    <scope>NUCLEOTIDE SEQUENCE [LARGE SCALE GENOMIC DNA]</scope>
    <source>
        <strain evidence="3 4">ATCC 13157</strain>
    </source>
</reference>